<organism evidence="2 3">
    <name type="scientific">Phanerochaete carnosa (strain HHB-10118-sp)</name>
    <name type="common">White-rot fungus</name>
    <name type="synonym">Peniophora carnosa</name>
    <dbReference type="NCBI Taxonomy" id="650164"/>
    <lineage>
        <taxon>Eukaryota</taxon>
        <taxon>Fungi</taxon>
        <taxon>Dikarya</taxon>
        <taxon>Basidiomycota</taxon>
        <taxon>Agaricomycotina</taxon>
        <taxon>Agaricomycetes</taxon>
        <taxon>Polyporales</taxon>
        <taxon>Phanerochaetaceae</taxon>
        <taxon>Phanerochaete</taxon>
    </lineage>
</organism>
<name>K5XCY3_PHACS</name>
<dbReference type="HOGENOM" id="CLU_1652777_0_0_1"/>
<dbReference type="OrthoDB" id="6105938at2759"/>
<evidence type="ECO:0000256" key="1">
    <source>
        <dbReference type="SAM" id="MobiDB-lite"/>
    </source>
</evidence>
<dbReference type="RefSeq" id="XP_007390290.1">
    <property type="nucleotide sequence ID" value="XM_007390228.1"/>
</dbReference>
<dbReference type="InParanoid" id="K5XCY3"/>
<keyword evidence="3" id="KW-1185">Reference proteome</keyword>
<dbReference type="KEGG" id="pco:PHACADRAFT_247028"/>
<proteinExistence type="predicted"/>
<sequence length="160" mass="17461">MSDATHSVGEDEFDALPDVYAGIDFDKIDALCGHPQPATPSSEYEFDELDDATWAEIDAVEARALQNIDGTNTSPAESYVSEGLHDILERGSSAEDRPGPRERPCTPISRHHRDGKSGLSRHEGASHTPLWKVVSSPSVLSRRSQWLDLCDAPAVSCAFR</sequence>
<accession>K5XCY3</accession>
<gene>
    <name evidence="2" type="ORF">PHACADRAFT_247028</name>
</gene>
<feature type="compositionally biased region" description="Basic and acidic residues" evidence="1">
    <location>
        <begin position="87"/>
        <end position="104"/>
    </location>
</feature>
<feature type="region of interest" description="Disordered" evidence="1">
    <location>
        <begin position="87"/>
        <end position="126"/>
    </location>
</feature>
<reference evidence="2 3" key="1">
    <citation type="journal article" date="2012" name="BMC Genomics">
        <title>Comparative genomics of the white-rot fungi, Phanerochaete carnosa and P. chrysosporium, to elucidate the genetic basis of the distinct wood types they colonize.</title>
        <authorList>
            <person name="Suzuki H."/>
            <person name="MacDonald J."/>
            <person name="Syed K."/>
            <person name="Salamov A."/>
            <person name="Hori C."/>
            <person name="Aerts A."/>
            <person name="Henrissat B."/>
            <person name="Wiebenga A."/>
            <person name="vanKuyk P.A."/>
            <person name="Barry K."/>
            <person name="Lindquist E."/>
            <person name="LaButti K."/>
            <person name="Lapidus A."/>
            <person name="Lucas S."/>
            <person name="Coutinho P."/>
            <person name="Gong Y."/>
            <person name="Samejima M."/>
            <person name="Mahadevan R."/>
            <person name="Abou-Zaid M."/>
            <person name="de Vries R.P."/>
            <person name="Igarashi K."/>
            <person name="Yadav J.S."/>
            <person name="Grigoriev I.V."/>
            <person name="Master E.R."/>
        </authorList>
    </citation>
    <scope>NUCLEOTIDE SEQUENCE [LARGE SCALE GENOMIC DNA]</scope>
    <source>
        <strain evidence="2 3">HHB-10118-sp</strain>
    </source>
</reference>
<dbReference type="EMBL" id="JH930468">
    <property type="protein sequence ID" value="EKM60847.1"/>
    <property type="molecule type" value="Genomic_DNA"/>
</dbReference>
<dbReference type="Proteomes" id="UP000008370">
    <property type="component" value="Unassembled WGS sequence"/>
</dbReference>
<evidence type="ECO:0000313" key="3">
    <source>
        <dbReference type="Proteomes" id="UP000008370"/>
    </source>
</evidence>
<dbReference type="AlphaFoldDB" id="K5XCY3"/>
<protein>
    <submittedName>
        <fullName evidence="2">Uncharacterized protein</fullName>
    </submittedName>
</protein>
<evidence type="ECO:0000313" key="2">
    <source>
        <dbReference type="EMBL" id="EKM60847.1"/>
    </source>
</evidence>
<dbReference type="GeneID" id="18913965"/>